<organism evidence="2 3">
    <name type="scientific">Roseovarius indicus</name>
    <dbReference type="NCBI Taxonomy" id="540747"/>
    <lineage>
        <taxon>Bacteria</taxon>
        <taxon>Pseudomonadati</taxon>
        <taxon>Pseudomonadota</taxon>
        <taxon>Alphaproteobacteria</taxon>
        <taxon>Rhodobacterales</taxon>
        <taxon>Roseobacteraceae</taxon>
        <taxon>Roseovarius</taxon>
    </lineage>
</organism>
<name>A0A5P3AMB4_9RHOB</name>
<sequence>MAETKLPRSAARRRDLLVLASVGVAAILLARGGSSVLDQVARDLNFIEVDDPRGFRRLGLIGTTSAAFDPFVGMETTDENPVNNRTVSSENLCESLFGRKSFQAGVVPVAFFSDYNCPNCELISGDLLEIEAEGMVHLKYHEWPIFGAPSETSARAAIAAHQQGARRMFNRRLQRTSLVPTDAYLRELAEAAGINSEQLFADMASEATTQELRTSALLVQRFAFPGTPALVVGRTIVIGTIRKATLNSLIAAESDEGPPPGC</sequence>
<dbReference type="AlphaFoldDB" id="A0A5P3AMB4"/>
<reference evidence="2 3" key="1">
    <citation type="submission" date="2018-08" db="EMBL/GenBank/DDBJ databases">
        <title>Genetic Globetrotter - A new plasmid hitch-hiking vast phylogenetic and geographic distances.</title>
        <authorList>
            <person name="Vollmers J."/>
            <person name="Petersen J."/>
        </authorList>
    </citation>
    <scope>NUCLEOTIDE SEQUENCE [LARGE SCALE GENOMIC DNA]</scope>
    <source>
        <strain evidence="2 3">DSM 26383</strain>
        <plasmid evidence="3">pridsm_01</plasmid>
    </source>
</reference>
<gene>
    <name evidence="2" type="ORF">RIdsm_05700</name>
</gene>
<dbReference type="InterPro" id="IPR036249">
    <property type="entry name" value="Thioredoxin-like_sf"/>
</dbReference>
<dbReference type="InterPro" id="IPR001853">
    <property type="entry name" value="DSBA-like_thioredoxin_dom"/>
</dbReference>
<dbReference type="OrthoDB" id="9780147at2"/>
<dbReference type="KEGG" id="rid:RIdsm_05700"/>
<feature type="domain" description="DSBA-like thioredoxin" evidence="1">
    <location>
        <begin position="109"/>
        <end position="250"/>
    </location>
</feature>
<protein>
    <submittedName>
        <fullName evidence="2">Protein-disulfide isomerase</fullName>
    </submittedName>
</protein>
<evidence type="ECO:0000259" key="1">
    <source>
        <dbReference type="Pfam" id="PF01323"/>
    </source>
</evidence>
<dbReference type="Proteomes" id="UP000325785">
    <property type="component" value="Plasmid pRIdsm_01"/>
</dbReference>
<geneLocation type="plasmid" evidence="3">
    <name>pridsm_01</name>
</geneLocation>
<proteinExistence type="predicted"/>
<dbReference type="SUPFAM" id="SSF52833">
    <property type="entry name" value="Thioredoxin-like"/>
    <property type="match status" value="1"/>
</dbReference>
<evidence type="ECO:0000313" key="2">
    <source>
        <dbReference type="EMBL" id="QEW29854.1"/>
    </source>
</evidence>
<dbReference type="GO" id="GO:0016853">
    <property type="term" value="F:isomerase activity"/>
    <property type="evidence" value="ECO:0007669"/>
    <property type="project" value="UniProtKB-KW"/>
</dbReference>
<evidence type="ECO:0000313" key="3">
    <source>
        <dbReference type="Proteomes" id="UP000325785"/>
    </source>
</evidence>
<dbReference type="Gene3D" id="3.40.30.10">
    <property type="entry name" value="Glutaredoxin"/>
    <property type="match status" value="1"/>
</dbReference>
<dbReference type="GO" id="GO:0016491">
    <property type="term" value="F:oxidoreductase activity"/>
    <property type="evidence" value="ECO:0007669"/>
    <property type="project" value="InterPro"/>
</dbReference>
<keyword evidence="2" id="KW-0413">Isomerase</keyword>
<dbReference type="Pfam" id="PF01323">
    <property type="entry name" value="DSBA"/>
    <property type="match status" value="1"/>
</dbReference>
<keyword evidence="2" id="KW-0614">Plasmid</keyword>
<dbReference type="RefSeq" id="WP_082647570.1">
    <property type="nucleotide sequence ID" value="NZ_CP031599.1"/>
</dbReference>
<dbReference type="EMBL" id="CP031599">
    <property type="protein sequence ID" value="QEW29854.1"/>
    <property type="molecule type" value="Genomic_DNA"/>
</dbReference>
<accession>A0A5P3AMB4</accession>